<sequence length="314" mass="35719">MKHILSTVHLKPHMVEAIEEAHPELTYIYRKSEEMTEEDKAWCDIFVTYGSDFTSEDVGSFKNLKWMMVMSAGLDDLPLEELEHVHITNARGIHKIQMTEYTIGLLLDFYKGFHQLKEDQAQGHWRKNAKTEEIYDKSVHILGTGSIGSHLASVLEAFGLKTTGYNTTGHEAEGFQAVHAISDLNTEIGAADIVVNILPSTPDTKHMLDLDFFKEMKESAVFVNIGRGDIMTDETITAVLEEGMIRHMILDVFNEEPLPKTHEFYTFDNLTITPHASSKTSGYLKRGFEIFMRNLLHMNDFNAMENIIEPSRGY</sequence>
<protein>
    <submittedName>
        <fullName evidence="7">D-2-hydroxyacid dehydrogenase</fullName>
    </submittedName>
</protein>
<dbReference type="CDD" id="cd05300">
    <property type="entry name" value="2-Hacid_dh_1"/>
    <property type="match status" value="1"/>
</dbReference>
<evidence type="ECO:0000259" key="6">
    <source>
        <dbReference type="Pfam" id="PF02826"/>
    </source>
</evidence>
<evidence type="ECO:0000313" key="8">
    <source>
        <dbReference type="Proteomes" id="UP001589740"/>
    </source>
</evidence>
<reference evidence="7 8" key="1">
    <citation type="submission" date="2024-09" db="EMBL/GenBank/DDBJ databases">
        <authorList>
            <person name="Sun Q."/>
            <person name="Mori K."/>
        </authorList>
    </citation>
    <scope>NUCLEOTIDE SEQUENCE [LARGE SCALE GENOMIC DNA]</scope>
    <source>
        <strain evidence="7 8">JCM 12822</strain>
    </source>
</reference>
<dbReference type="InterPro" id="IPR036291">
    <property type="entry name" value="NAD(P)-bd_dom_sf"/>
</dbReference>
<dbReference type="SUPFAM" id="SSF52283">
    <property type="entry name" value="Formate/glycerate dehydrogenase catalytic domain-like"/>
    <property type="match status" value="1"/>
</dbReference>
<evidence type="ECO:0000256" key="2">
    <source>
        <dbReference type="ARBA" id="ARBA00023002"/>
    </source>
</evidence>
<dbReference type="InterPro" id="IPR006139">
    <property type="entry name" value="D-isomer_2_OHA_DH_cat_dom"/>
</dbReference>
<name>A0ABV5Z674_9STAP</name>
<feature type="domain" description="D-isomer specific 2-hydroxyacid dehydrogenase catalytic" evidence="5">
    <location>
        <begin position="6"/>
        <end position="305"/>
    </location>
</feature>
<keyword evidence="2 4" id="KW-0560">Oxidoreductase</keyword>
<dbReference type="Proteomes" id="UP001589740">
    <property type="component" value="Unassembled WGS sequence"/>
</dbReference>
<feature type="domain" description="D-isomer specific 2-hydroxyacid dehydrogenase NAD-binding" evidence="6">
    <location>
        <begin position="103"/>
        <end position="276"/>
    </location>
</feature>
<evidence type="ECO:0000256" key="4">
    <source>
        <dbReference type="RuleBase" id="RU003719"/>
    </source>
</evidence>
<dbReference type="PANTHER" id="PTHR43333">
    <property type="entry name" value="2-HACID_DH_C DOMAIN-CONTAINING PROTEIN"/>
    <property type="match status" value="1"/>
</dbReference>
<dbReference type="EMBL" id="JBHMAH010000032">
    <property type="protein sequence ID" value="MFB9861603.1"/>
    <property type="molecule type" value="Genomic_DNA"/>
</dbReference>
<proteinExistence type="inferred from homology"/>
<dbReference type="Gene3D" id="3.40.50.720">
    <property type="entry name" value="NAD(P)-binding Rossmann-like Domain"/>
    <property type="match status" value="2"/>
</dbReference>
<evidence type="ECO:0000313" key="7">
    <source>
        <dbReference type="EMBL" id="MFB9861603.1"/>
    </source>
</evidence>
<organism evidence="7 8">
    <name type="scientific">Salinicoccus siamensis</name>
    <dbReference type="NCBI Taxonomy" id="381830"/>
    <lineage>
        <taxon>Bacteria</taxon>
        <taxon>Bacillati</taxon>
        <taxon>Bacillota</taxon>
        <taxon>Bacilli</taxon>
        <taxon>Bacillales</taxon>
        <taxon>Staphylococcaceae</taxon>
        <taxon>Salinicoccus</taxon>
    </lineage>
</organism>
<dbReference type="SUPFAM" id="SSF51735">
    <property type="entry name" value="NAD(P)-binding Rossmann-fold domains"/>
    <property type="match status" value="1"/>
</dbReference>
<comment type="similarity">
    <text evidence="1 4">Belongs to the D-isomer specific 2-hydroxyacid dehydrogenase family.</text>
</comment>
<keyword evidence="8" id="KW-1185">Reference proteome</keyword>
<evidence type="ECO:0000256" key="3">
    <source>
        <dbReference type="ARBA" id="ARBA00023027"/>
    </source>
</evidence>
<accession>A0ABV5Z674</accession>
<dbReference type="InterPro" id="IPR006140">
    <property type="entry name" value="D-isomer_DH_NAD-bd"/>
</dbReference>
<evidence type="ECO:0000256" key="1">
    <source>
        <dbReference type="ARBA" id="ARBA00005854"/>
    </source>
</evidence>
<gene>
    <name evidence="7" type="ORF">ACFFLE_11045</name>
</gene>
<dbReference type="RefSeq" id="WP_380572184.1">
    <property type="nucleotide sequence ID" value="NZ_JBHMAH010000032.1"/>
</dbReference>
<comment type="caution">
    <text evidence="7">The sequence shown here is derived from an EMBL/GenBank/DDBJ whole genome shotgun (WGS) entry which is preliminary data.</text>
</comment>
<dbReference type="PANTHER" id="PTHR43333:SF1">
    <property type="entry name" value="D-ISOMER SPECIFIC 2-HYDROXYACID DEHYDROGENASE NAD-BINDING DOMAIN-CONTAINING PROTEIN"/>
    <property type="match status" value="1"/>
</dbReference>
<dbReference type="Pfam" id="PF00389">
    <property type="entry name" value="2-Hacid_dh"/>
    <property type="match status" value="1"/>
</dbReference>
<keyword evidence="3" id="KW-0520">NAD</keyword>
<dbReference type="Pfam" id="PF02826">
    <property type="entry name" value="2-Hacid_dh_C"/>
    <property type="match status" value="1"/>
</dbReference>
<evidence type="ECO:0000259" key="5">
    <source>
        <dbReference type="Pfam" id="PF00389"/>
    </source>
</evidence>